<accession>A0A0F9GTQ0</accession>
<gene>
    <name evidence="1" type="ORF">LCGC14_1868900</name>
</gene>
<comment type="caution">
    <text evidence="1">The sequence shown here is derived from an EMBL/GenBank/DDBJ whole genome shotgun (WGS) entry which is preliminary data.</text>
</comment>
<dbReference type="AlphaFoldDB" id="A0A0F9GTQ0"/>
<organism evidence="1">
    <name type="scientific">marine sediment metagenome</name>
    <dbReference type="NCBI Taxonomy" id="412755"/>
    <lineage>
        <taxon>unclassified sequences</taxon>
        <taxon>metagenomes</taxon>
        <taxon>ecological metagenomes</taxon>
    </lineage>
</organism>
<protein>
    <submittedName>
        <fullName evidence="1">Uncharacterized protein</fullName>
    </submittedName>
</protein>
<reference evidence="1" key="1">
    <citation type="journal article" date="2015" name="Nature">
        <title>Complex archaea that bridge the gap between prokaryotes and eukaryotes.</title>
        <authorList>
            <person name="Spang A."/>
            <person name="Saw J.H."/>
            <person name="Jorgensen S.L."/>
            <person name="Zaremba-Niedzwiedzka K."/>
            <person name="Martijn J."/>
            <person name="Lind A.E."/>
            <person name="van Eijk R."/>
            <person name="Schleper C."/>
            <person name="Guy L."/>
            <person name="Ettema T.J."/>
        </authorList>
    </citation>
    <scope>NUCLEOTIDE SEQUENCE</scope>
</reference>
<name>A0A0F9GTQ0_9ZZZZ</name>
<evidence type="ECO:0000313" key="1">
    <source>
        <dbReference type="EMBL" id="KKL94026.1"/>
    </source>
</evidence>
<proteinExistence type="predicted"/>
<sequence>MSNTQIIRGCGKQAMAALRQLAKDKGHKTLADVMRENKCQYLHYMRR</sequence>
<dbReference type="EMBL" id="LAZR01019036">
    <property type="protein sequence ID" value="KKL94026.1"/>
    <property type="molecule type" value="Genomic_DNA"/>
</dbReference>